<keyword evidence="2" id="KW-0813">Transport</keyword>
<keyword evidence="11" id="KW-1185">Reference proteome</keyword>
<reference evidence="10" key="1">
    <citation type="submission" date="2006-10" db="EMBL/GenBank/DDBJ databases">
        <authorList>
            <person name="Amadeo P."/>
            <person name="Zhao Q."/>
            <person name="Wortman J."/>
            <person name="Fraser-Liggett C."/>
            <person name="Carlton J."/>
        </authorList>
    </citation>
    <scope>NUCLEOTIDE SEQUENCE</scope>
    <source>
        <strain evidence="10">G3</strain>
    </source>
</reference>
<evidence type="ECO:0000313" key="11">
    <source>
        <dbReference type="Proteomes" id="UP000001542"/>
    </source>
</evidence>
<feature type="region of interest" description="Disordered" evidence="7">
    <location>
        <begin position="43"/>
        <end position="66"/>
    </location>
</feature>
<dbReference type="InterPro" id="IPR004841">
    <property type="entry name" value="AA-permease/SLC12A_dom"/>
</dbReference>
<keyword evidence="6 8" id="KW-0472">Membrane</keyword>
<sequence>MDSDHHSSEESPDPQEFPDLPINSHEVETETVAQFTEFQHVDPDGQELHDLGPHDDSQPVIKSVDDGPPTSLSRGIKSWHVTLISLGGIIGSCYFLGLGLTFAEMGAIPVLIGYFIAGVCVFGVMQSFSELLVNLPRHGSFVAYNREFLGDAISTGIGWSFWVNWVVYVPSECLAFSTFMNTYYTIPFKNPAWSDFVWGCICLVLLTLINLFKVKWFGHVESAMAIAKILVIVFFVVVAFFIWVGVIGKKQHPFTDTEVGFIGGKVITEGEGSLAHRLFPNGYAILITYMIYVLVNFQGSEIVGLSAAETEDPKKNIPAACKKVATRIIMIYIIPILCLIMIVPHHKASLDESIFAYALSSYGLKWAGQLFTFVTLVAAFSCANSGLYGTVRCIYGLSKEGLAPAFLSKLNKYAAPFNATIFTLVFIWIVFIFGFLSQTMGVFGKGSSSLYGSLLGISGFTGTLMWVGIIISQIVFRIKLKRRGYDPKKDLDHQAFLYPYLNIFSVVVQIAAMICMIFSHGGWVIFLISLVIFIIAVVAFLILKKCGKINTNIKYAEEEILFDAKYPQKTDESESLHISTGSSASQTDNKQMPDPELVGYELK</sequence>
<dbReference type="VEuPathDB" id="TrichDB:TVAGG3_1040210"/>
<comment type="subcellular location">
    <subcellularLocation>
        <location evidence="1">Membrane</location>
        <topology evidence="1">Multi-pass membrane protein</topology>
    </subcellularLocation>
</comment>
<dbReference type="VEuPathDB" id="TrichDB:TVAG_084860"/>
<dbReference type="PANTHER" id="PTHR43341">
    <property type="entry name" value="AMINO ACID PERMEASE"/>
    <property type="match status" value="1"/>
</dbReference>
<dbReference type="OrthoDB" id="3900342at2759"/>
<feature type="transmembrane region" description="Helical" evidence="8">
    <location>
        <begin position="450"/>
        <end position="476"/>
    </location>
</feature>
<dbReference type="GO" id="GO:0003333">
    <property type="term" value="P:amino acid transmembrane transport"/>
    <property type="evidence" value="ECO:0000318"/>
    <property type="project" value="GO_Central"/>
</dbReference>
<evidence type="ECO:0000256" key="4">
    <source>
        <dbReference type="ARBA" id="ARBA00022970"/>
    </source>
</evidence>
<feature type="transmembrane region" description="Helical" evidence="8">
    <location>
        <begin position="196"/>
        <end position="214"/>
    </location>
</feature>
<name>A2F3S7_TRIV3</name>
<feature type="transmembrane region" description="Helical" evidence="8">
    <location>
        <begin position="148"/>
        <end position="168"/>
    </location>
</feature>
<feature type="compositionally biased region" description="Basic and acidic residues" evidence="7">
    <location>
        <begin position="43"/>
        <end position="57"/>
    </location>
</feature>
<feature type="transmembrane region" description="Helical" evidence="8">
    <location>
        <begin position="108"/>
        <end position="128"/>
    </location>
</feature>
<dbReference type="Proteomes" id="UP000001542">
    <property type="component" value="Unassembled WGS sequence"/>
</dbReference>
<proteinExistence type="predicted"/>
<evidence type="ECO:0000256" key="5">
    <source>
        <dbReference type="ARBA" id="ARBA00022989"/>
    </source>
</evidence>
<dbReference type="InParanoid" id="A2F3S7"/>
<feature type="transmembrane region" description="Helical" evidence="8">
    <location>
        <begin position="525"/>
        <end position="543"/>
    </location>
</feature>
<evidence type="ECO:0000256" key="7">
    <source>
        <dbReference type="SAM" id="MobiDB-lite"/>
    </source>
</evidence>
<dbReference type="KEGG" id="tva:4758270"/>
<feature type="transmembrane region" description="Helical" evidence="8">
    <location>
        <begin position="417"/>
        <end position="438"/>
    </location>
</feature>
<dbReference type="GO" id="GO:0015171">
    <property type="term" value="F:amino acid transmembrane transporter activity"/>
    <property type="evidence" value="ECO:0000318"/>
    <property type="project" value="GO_Central"/>
</dbReference>
<feature type="transmembrane region" description="Helical" evidence="8">
    <location>
        <begin position="497"/>
        <end position="519"/>
    </location>
</feature>
<dbReference type="STRING" id="5722.A2F3S7"/>
<dbReference type="AlphaFoldDB" id="A2F3S7"/>
<feature type="transmembrane region" description="Helical" evidence="8">
    <location>
        <begin position="226"/>
        <end position="246"/>
    </location>
</feature>
<feature type="transmembrane region" description="Helical" evidence="8">
    <location>
        <begin position="81"/>
        <end position="102"/>
    </location>
</feature>
<feature type="compositionally biased region" description="Polar residues" evidence="7">
    <location>
        <begin position="576"/>
        <end position="590"/>
    </location>
</feature>
<keyword evidence="4" id="KW-0029">Amino-acid transport</keyword>
<evidence type="ECO:0000256" key="1">
    <source>
        <dbReference type="ARBA" id="ARBA00004141"/>
    </source>
</evidence>
<evidence type="ECO:0000256" key="8">
    <source>
        <dbReference type="SAM" id="Phobius"/>
    </source>
</evidence>
<evidence type="ECO:0000259" key="9">
    <source>
        <dbReference type="Pfam" id="PF00324"/>
    </source>
</evidence>
<dbReference type="FunFam" id="1.20.1740.10:FF:000116">
    <property type="entry name" value="Amino acid permease family protein"/>
    <property type="match status" value="1"/>
</dbReference>
<protein>
    <submittedName>
        <fullName evidence="10">Amino acid permease family protein</fullName>
    </submittedName>
</protein>
<feature type="transmembrane region" description="Helical" evidence="8">
    <location>
        <begin position="324"/>
        <end position="346"/>
    </location>
</feature>
<evidence type="ECO:0000313" key="10">
    <source>
        <dbReference type="EMBL" id="EAY00449.1"/>
    </source>
</evidence>
<dbReference type="Gene3D" id="1.20.1740.10">
    <property type="entry name" value="Amino acid/polyamine transporter I"/>
    <property type="match status" value="1"/>
</dbReference>
<feature type="domain" description="Amino acid permease/ SLC12A" evidence="9">
    <location>
        <begin position="80"/>
        <end position="542"/>
    </location>
</feature>
<keyword evidence="3 8" id="KW-0812">Transmembrane</keyword>
<accession>A2F3S7</accession>
<evidence type="ECO:0000256" key="3">
    <source>
        <dbReference type="ARBA" id="ARBA00022692"/>
    </source>
</evidence>
<keyword evidence="5 8" id="KW-1133">Transmembrane helix</keyword>
<dbReference type="InterPro" id="IPR050524">
    <property type="entry name" value="APC_YAT"/>
</dbReference>
<dbReference type="SMR" id="A2F3S7"/>
<gene>
    <name evidence="10" type="ORF">TVAG_084860</name>
</gene>
<dbReference type="eggNOG" id="KOG1286">
    <property type="taxonomic scope" value="Eukaryota"/>
</dbReference>
<feature type="transmembrane region" description="Helical" evidence="8">
    <location>
        <begin position="283"/>
        <end position="303"/>
    </location>
</feature>
<reference evidence="10" key="2">
    <citation type="journal article" date="2007" name="Science">
        <title>Draft genome sequence of the sexually transmitted pathogen Trichomonas vaginalis.</title>
        <authorList>
            <person name="Carlton J.M."/>
            <person name="Hirt R.P."/>
            <person name="Silva J.C."/>
            <person name="Delcher A.L."/>
            <person name="Schatz M."/>
            <person name="Zhao Q."/>
            <person name="Wortman J.R."/>
            <person name="Bidwell S.L."/>
            <person name="Alsmark U.C.M."/>
            <person name="Besteiro S."/>
            <person name="Sicheritz-Ponten T."/>
            <person name="Noel C.J."/>
            <person name="Dacks J.B."/>
            <person name="Foster P.G."/>
            <person name="Simillion C."/>
            <person name="Van de Peer Y."/>
            <person name="Miranda-Saavedra D."/>
            <person name="Barton G.J."/>
            <person name="Westrop G.D."/>
            <person name="Mueller S."/>
            <person name="Dessi D."/>
            <person name="Fiori P.L."/>
            <person name="Ren Q."/>
            <person name="Paulsen I."/>
            <person name="Zhang H."/>
            <person name="Bastida-Corcuera F.D."/>
            <person name="Simoes-Barbosa A."/>
            <person name="Brown M.T."/>
            <person name="Hayes R.D."/>
            <person name="Mukherjee M."/>
            <person name="Okumura C.Y."/>
            <person name="Schneider R."/>
            <person name="Smith A.J."/>
            <person name="Vanacova S."/>
            <person name="Villalvazo M."/>
            <person name="Haas B.J."/>
            <person name="Pertea M."/>
            <person name="Feldblyum T.V."/>
            <person name="Utterback T.R."/>
            <person name="Shu C.L."/>
            <person name="Osoegawa K."/>
            <person name="de Jong P.J."/>
            <person name="Hrdy I."/>
            <person name="Horvathova L."/>
            <person name="Zubacova Z."/>
            <person name="Dolezal P."/>
            <person name="Malik S.B."/>
            <person name="Logsdon J.M. Jr."/>
            <person name="Henze K."/>
            <person name="Gupta A."/>
            <person name="Wang C.C."/>
            <person name="Dunne R.L."/>
            <person name="Upcroft J.A."/>
            <person name="Upcroft P."/>
            <person name="White O."/>
            <person name="Salzberg S.L."/>
            <person name="Tang P."/>
            <person name="Chiu C.-H."/>
            <person name="Lee Y.-S."/>
            <person name="Embley T.M."/>
            <person name="Coombs G.H."/>
            <person name="Mottram J.C."/>
            <person name="Tachezy J."/>
            <person name="Fraser-Liggett C.M."/>
            <person name="Johnson P.J."/>
        </authorList>
    </citation>
    <scope>NUCLEOTIDE SEQUENCE [LARGE SCALE GENOMIC DNA]</scope>
    <source>
        <strain evidence="10">G3</strain>
    </source>
</reference>
<dbReference type="EMBL" id="DS113601">
    <property type="protein sequence ID" value="EAY00449.1"/>
    <property type="molecule type" value="Genomic_DNA"/>
</dbReference>
<dbReference type="PANTHER" id="PTHR43341:SF1">
    <property type="entry name" value="GENERAL AMINO-ACID PERMEASE GAP1"/>
    <property type="match status" value="1"/>
</dbReference>
<feature type="region of interest" description="Disordered" evidence="7">
    <location>
        <begin position="573"/>
        <end position="603"/>
    </location>
</feature>
<dbReference type="FunCoup" id="A2F3S7">
    <property type="interactions" value="681"/>
</dbReference>
<feature type="transmembrane region" description="Helical" evidence="8">
    <location>
        <begin position="366"/>
        <end position="389"/>
    </location>
</feature>
<evidence type="ECO:0000256" key="2">
    <source>
        <dbReference type="ARBA" id="ARBA00022448"/>
    </source>
</evidence>
<dbReference type="GO" id="GO:0016020">
    <property type="term" value="C:membrane"/>
    <property type="evidence" value="ECO:0000318"/>
    <property type="project" value="GO_Central"/>
</dbReference>
<evidence type="ECO:0000256" key="6">
    <source>
        <dbReference type="ARBA" id="ARBA00023136"/>
    </source>
</evidence>
<feature type="region of interest" description="Disordered" evidence="7">
    <location>
        <begin position="1"/>
        <end position="26"/>
    </location>
</feature>
<dbReference type="Pfam" id="PF00324">
    <property type="entry name" value="AA_permease"/>
    <property type="match status" value="1"/>
</dbReference>
<dbReference type="RefSeq" id="XP_001313378.1">
    <property type="nucleotide sequence ID" value="XM_001313377.1"/>
</dbReference>
<organism evidence="10 11">
    <name type="scientific">Trichomonas vaginalis (strain ATCC PRA-98 / G3)</name>
    <dbReference type="NCBI Taxonomy" id="412133"/>
    <lineage>
        <taxon>Eukaryota</taxon>
        <taxon>Metamonada</taxon>
        <taxon>Parabasalia</taxon>
        <taxon>Trichomonadida</taxon>
        <taxon>Trichomonadidae</taxon>
        <taxon>Trichomonas</taxon>
    </lineage>
</organism>